<dbReference type="Gene3D" id="2.40.50.140">
    <property type="entry name" value="Nucleic acid-binding proteins"/>
    <property type="match status" value="1"/>
</dbReference>
<keyword evidence="7" id="KW-1185">Reference proteome</keyword>
<gene>
    <name evidence="6" type="ORF">RFN29_16040</name>
</gene>
<dbReference type="InterPro" id="IPR017871">
    <property type="entry name" value="ABC_transporter-like_CS"/>
</dbReference>
<dbReference type="NCBIfam" id="NF008653">
    <property type="entry name" value="PRK11650.1"/>
    <property type="match status" value="1"/>
</dbReference>
<dbReference type="Pfam" id="PF00005">
    <property type="entry name" value="ABC_tran"/>
    <property type="match status" value="1"/>
</dbReference>
<dbReference type="SMART" id="SM00382">
    <property type="entry name" value="AAA"/>
    <property type="match status" value="1"/>
</dbReference>
<reference evidence="6 7" key="1">
    <citation type="submission" date="2023-08" db="EMBL/GenBank/DDBJ databases">
        <title>Implementing the SeqCode for naming new Mesorhizobium species isolated from Vachellia karroo root nodules.</title>
        <authorList>
            <person name="Van Lill M."/>
        </authorList>
    </citation>
    <scope>NUCLEOTIDE SEQUENCE [LARGE SCALE GENOMIC DNA]</scope>
    <source>
        <strain evidence="6 7">VK22B</strain>
    </source>
</reference>
<comment type="similarity">
    <text evidence="1">Belongs to the ABC transporter superfamily.</text>
</comment>
<accession>A0ABU4Z1H5</accession>
<dbReference type="PROSITE" id="PS50893">
    <property type="entry name" value="ABC_TRANSPORTER_2"/>
    <property type="match status" value="1"/>
</dbReference>
<dbReference type="SUPFAM" id="SSF52540">
    <property type="entry name" value="P-loop containing nucleoside triphosphate hydrolases"/>
    <property type="match status" value="1"/>
</dbReference>
<dbReference type="InterPro" id="IPR015855">
    <property type="entry name" value="ABC_transpr_MalK-like"/>
</dbReference>
<dbReference type="CDD" id="cd03301">
    <property type="entry name" value="ABC_MalK_N"/>
    <property type="match status" value="1"/>
</dbReference>
<keyword evidence="2" id="KW-0813">Transport</keyword>
<dbReference type="Pfam" id="PF08402">
    <property type="entry name" value="TOBE_2"/>
    <property type="match status" value="1"/>
</dbReference>
<dbReference type="PANTHER" id="PTHR43875:SF1">
    <property type="entry name" value="OSMOPROTECTIVE COMPOUNDS UPTAKE ATP-BINDING PROTEIN GGTA"/>
    <property type="match status" value="1"/>
</dbReference>
<protein>
    <submittedName>
        <fullName evidence="6">ABC transporter ATP-binding protein</fullName>
    </submittedName>
</protein>
<dbReference type="Gene3D" id="2.40.50.100">
    <property type="match status" value="1"/>
</dbReference>
<dbReference type="GO" id="GO:0005524">
    <property type="term" value="F:ATP binding"/>
    <property type="evidence" value="ECO:0007669"/>
    <property type="project" value="UniProtKB-KW"/>
</dbReference>
<dbReference type="EMBL" id="JAVIJC010000015">
    <property type="protein sequence ID" value="MDX8493082.1"/>
    <property type="molecule type" value="Genomic_DNA"/>
</dbReference>
<comment type="caution">
    <text evidence="6">The sequence shown here is derived from an EMBL/GenBank/DDBJ whole genome shotgun (WGS) entry which is preliminary data.</text>
</comment>
<dbReference type="InterPro" id="IPR047641">
    <property type="entry name" value="ABC_transpr_MalK/UgpC-like"/>
</dbReference>
<organism evidence="6 7">
    <name type="scientific">Mesorhizobium captivum</name>
    <dbReference type="NCBI Taxonomy" id="3072319"/>
    <lineage>
        <taxon>Bacteria</taxon>
        <taxon>Pseudomonadati</taxon>
        <taxon>Pseudomonadota</taxon>
        <taxon>Alphaproteobacteria</taxon>
        <taxon>Hyphomicrobiales</taxon>
        <taxon>Phyllobacteriaceae</taxon>
        <taxon>Mesorhizobium</taxon>
    </lineage>
</organism>
<dbReference type="PROSITE" id="PS00211">
    <property type="entry name" value="ABC_TRANSPORTER_1"/>
    <property type="match status" value="1"/>
</dbReference>
<dbReference type="InterPro" id="IPR027417">
    <property type="entry name" value="P-loop_NTPase"/>
</dbReference>
<evidence type="ECO:0000256" key="4">
    <source>
        <dbReference type="ARBA" id="ARBA00022840"/>
    </source>
</evidence>
<dbReference type="InterPro" id="IPR013611">
    <property type="entry name" value="Transp-assoc_OB_typ2"/>
</dbReference>
<sequence>MARVEVRHVSKSFGNITAVEDFSLVTSDGEFIALVGPSGCGKTSIMRMIAGLETVSEGQVLFDDKDVTNELPRDRDVAMVFQNYALFPHLNVYSNLAFGLQLRKTPKAEIEARVKNVVRMLDIEELLSRRPRELSGGQRQRVALGRAIMREPRVFLMDEPLSNLDAALRMEMRAEIIKLQERLGITTFYVTHDQVEALSMGDRVVVMRSGRLQQVGTPMELYERPTNSYVAGFIGSPPMNFLAARANGSTLTLEVQDVELELSGRLSAALRESGSANILLGVRPEHVALSDHPASDGLYSLEATVDTVEPLGHTILVRTKLSSQQHINVLVSEKIPWRAGAGVHLIFRPEHIYLFDKEADRLLCGLPA</sequence>
<evidence type="ECO:0000259" key="5">
    <source>
        <dbReference type="PROSITE" id="PS50893"/>
    </source>
</evidence>
<dbReference type="InterPro" id="IPR003439">
    <property type="entry name" value="ABC_transporter-like_ATP-bd"/>
</dbReference>
<evidence type="ECO:0000313" key="7">
    <source>
        <dbReference type="Proteomes" id="UP001271249"/>
    </source>
</evidence>
<evidence type="ECO:0000256" key="3">
    <source>
        <dbReference type="ARBA" id="ARBA00022741"/>
    </source>
</evidence>
<dbReference type="InterPro" id="IPR003593">
    <property type="entry name" value="AAA+_ATPase"/>
</dbReference>
<dbReference type="InterPro" id="IPR012340">
    <property type="entry name" value="NA-bd_OB-fold"/>
</dbReference>
<dbReference type="InterPro" id="IPR008995">
    <property type="entry name" value="Mo/tungstate-bd_C_term_dom"/>
</dbReference>
<evidence type="ECO:0000256" key="1">
    <source>
        <dbReference type="ARBA" id="ARBA00005417"/>
    </source>
</evidence>
<keyword evidence="3" id="KW-0547">Nucleotide-binding</keyword>
<dbReference type="SUPFAM" id="SSF50331">
    <property type="entry name" value="MOP-like"/>
    <property type="match status" value="1"/>
</dbReference>
<keyword evidence="4 6" id="KW-0067">ATP-binding</keyword>
<dbReference type="RefSeq" id="WP_320227058.1">
    <property type="nucleotide sequence ID" value="NZ_JAVIJB010000024.1"/>
</dbReference>
<dbReference type="PANTHER" id="PTHR43875">
    <property type="entry name" value="MALTODEXTRIN IMPORT ATP-BINDING PROTEIN MSMX"/>
    <property type="match status" value="1"/>
</dbReference>
<evidence type="ECO:0000256" key="2">
    <source>
        <dbReference type="ARBA" id="ARBA00022448"/>
    </source>
</evidence>
<feature type="domain" description="ABC transporter" evidence="5">
    <location>
        <begin position="4"/>
        <end position="234"/>
    </location>
</feature>
<evidence type="ECO:0000313" key="6">
    <source>
        <dbReference type="EMBL" id="MDX8493082.1"/>
    </source>
</evidence>
<dbReference type="Gene3D" id="3.40.50.300">
    <property type="entry name" value="P-loop containing nucleotide triphosphate hydrolases"/>
    <property type="match status" value="1"/>
</dbReference>
<proteinExistence type="inferred from homology"/>
<dbReference type="Proteomes" id="UP001271249">
    <property type="component" value="Unassembled WGS sequence"/>
</dbReference>
<name>A0ABU4Z1H5_9HYPH</name>